<organism evidence="3 4">
    <name type="scientific">Magnaporthiopsis poae (strain ATCC 64411 / 73-15)</name>
    <name type="common">Kentucky bluegrass fungus</name>
    <name type="synonym">Magnaporthe poae</name>
    <dbReference type="NCBI Taxonomy" id="644358"/>
    <lineage>
        <taxon>Eukaryota</taxon>
        <taxon>Fungi</taxon>
        <taxon>Dikarya</taxon>
        <taxon>Ascomycota</taxon>
        <taxon>Pezizomycotina</taxon>
        <taxon>Sordariomycetes</taxon>
        <taxon>Sordariomycetidae</taxon>
        <taxon>Magnaporthales</taxon>
        <taxon>Magnaporthaceae</taxon>
        <taxon>Magnaporthiopsis</taxon>
    </lineage>
</organism>
<evidence type="ECO:0000313" key="3">
    <source>
        <dbReference type="EnsemblFungi" id="MAPG_08887T0"/>
    </source>
</evidence>
<reference evidence="3" key="5">
    <citation type="submission" date="2015-06" db="UniProtKB">
        <authorList>
            <consortium name="EnsemblFungi"/>
        </authorList>
    </citation>
    <scope>IDENTIFICATION</scope>
    <source>
        <strain evidence="3">ATCC 64411</strain>
    </source>
</reference>
<dbReference type="Pfam" id="PF03372">
    <property type="entry name" value="Exo_endo_phos"/>
    <property type="match status" value="1"/>
</dbReference>
<dbReference type="InterPro" id="IPR005135">
    <property type="entry name" value="Endo/exonuclease/phosphatase"/>
</dbReference>
<feature type="domain" description="Endonuclease/exonuclease/phosphatase" evidence="1">
    <location>
        <begin position="32"/>
        <end position="306"/>
    </location>
</feature>
<gene>
    <name evidence="2" type="ORF">MAPG_08887</name>
</gene>
<keyword evidence="4" id="KW-1185">Reference proteome</keyword>
<name>A0A0C4E8H9_MAGP6</name>
<reference evidence="2" key="3">
    <citation type="submission" date="2011-03" db="EMBL/GenBank/DDBJ databases">
        <title>Annotation of Magnaporthe poae ATCC 64411.</title>
        <authorList>
            <person name="Ma L.-J."/>
            <person name="Dead R."/>
            <person name="Young S.K."/>
            <person name="Zeng Q."/>
            <person name="Gargeya S."/>
            <person name="Fitzgerald M."/>
            <person name="Haas B."/>
            <person name="Abouelleil A."/>
            <person name="Alvarado L."/>
            <person name="Arachchi H.M."/>
            <person name="Berlin A."/>
            <person name="Brown A."/>
            <person name="Chapman S.B."/>
            <person name="Chen Z."/>
            <person name="Dunbar C."/>
            <person name="Freedman E."/>
            <person name="Gearin G."/>
            <person name="Gellesch M."/>
            <person name="Goldberg J."/>
            <person name="Griggs A."/>
            <person name="Gujja S."/>
            <person name="Heiman D."/>
            <person name="Howarth C."/>
            <person name="Larson L."/>
            <person name="Lui A."/>
            <person name="MacDonald P.J.P."/>
            <person name="Mehta T."/>
            <person name="Montmayeur A."/>
            <person name="Murphy C."/>
            <person name="Neiman D."/>
            <person name="Pearson M."/>
            <person name="Priest M."/>
            <person name="Roberts A."/>
            <person name="Saif S."/>
            <person name="Shea T."/>
            <person name="Shenoy N."/>
            <person name="Sisk P."/>
            <person name="Stolte C."/>
            <person name="Sykes S."/>
            <person name="Yandava C."/>
            <person name="Wortman J."/>
            <person name="Nusbaum C."/>
            <person name="Birren B."/>
        </authorList>
    </citation>
    <scope>NUCLEOTIDE SEQUENCE</scope>
    <source>
        <strain evidence="2">ATCC 64411</strain>
    </source>
</reference>
<dbReference type="EMBL" id="ADBL01002167">
    <property type="status" value="NOT_ANNOTATED_CDS"/>
    <property type="molecule type" value="Genomic_DNA"/>
</dbReference>
<evidence type="ECO:0000259" key="1">
    <source>
        <dbReference type="Pfam" id="PF03372"/>
    </source>
</evidence>
<reference evidence="3" key="4">
    <citation type="journal article" date="2015" name="G3 (Bethesda)">
        <title>Genome sequences of three phytopathogenic species of the Magnaporthaceae family of fungi.</title>
        <authorList>
            <person name="Okagaki L.H."/>
            <person name="Nunes C.C."/>
            <person name="Sailsbery J."/>
            <person name="Clay B."/>
            <person name="Brown D."/>
            <person name="John T."/>
            <person name="Oh Y."/>
            <person name="Young N."/>
            <person name="Fitzgerald M."/>
            <person name="Haas B.J."/>
            <person name="Zeng Q."/>
            <person name="Young S."/>
            <person name="Adiconis X."/>
            <person name="Fan L."/>
            <person name="Levin J.Z."/>
            <person name="Mitchell T.K."/>
            <person name="Okubara P.A."/>
            <person name="Farman M.L."/>
            <person name="Kohn L.M."/>
            <person name="Birren B."/>
            <person name="Ma L.-J."/>
            <person name="Dean R.A."/>
        </authorList>
    </citation>
    <scope>NUCLEOTIDE SEQUENCE</scope>
    <source>
        <strain evidence="3">ATCC 64411 / 73-15</strain>
    </source>
</reference>
<proteinExistence type="predicted"/>
<evidence type="ECO:0000313" key="2">
    <source>
        <dbReference type="EMBL" id="KLU89918.1"/>
    </source>
</evidence>
<dbReference type="STRING" id="644358.A0A0C4E8H9"/>
<reference evidence="2" key="2">
    <citation type="submission" date="2010-05" db="EMBL/GenBank/DDBJ databases">
        <title>The Genome Sequence of Magnaporthe poae strain ATCC 64411.</title>
        <authorList>
            <consortium name="The Broad Institute Genome Sequencing Platform"/>
            <consortium name="Broad Institute Genome Sequencing Center for Infectious Disease"/>
            <person name="Ma L.-J."/>
            <person name="Dead R."/>
            <person name="Young S."/>
            <person name="Zeng Q."/>
            <person name="Koehrsen M."/>
            <person name="Alvarado L."/>
            <person name="Berlin A."/>
            <person name="Chapman S.B."/>
            <person name="Chen Z."/>
            <person name="Freedman E."/>
            <person name="Gellesch M."/>
            <person name="Goldberg J."/>
            <person name="Griggs A."/>
            <person name="Gujja S."/>
            <person name="Heilman E.R."/>
            <person name="Heiman D."/>
            <person name="Hepburn T."/>
            <person name="Howarth C."/>
            <person name="Jen D."/>
            <person name="Larson L."/>
            <person name="Mehta T."/>
            <person name="Neiman D."/>
            <person name="Pearson M."/>
            <person name="Roberts A."/>
            <person name="Saif S."/>
            <person name="Shea T."/>
            <person name="Shenoy N."/>
            <person name="Sisk P."/>
            <person name="Stolte C."/>
            <person name="Sykes S."/>
            <person name="Walk T."/>
            <person name="White J."/>
            <person name="Yandava C."/>
            <person name="Haas B."/>
            <person name="Nusbaum C."/>
            <person name="Birren B."/>
        </authorList>
    </citation>
    <scope>NUCLEOTIDE SEQUENCE</scope>
    <source>
        <strain evidence="2">ATCC 64411</strain>
    </source>
</reference>
<dbReference type="EMBL" id="GL876973">
    <property type="protein sequence ID" value="KLU89918.1"/>
    <property type="molecule type" value="Genomic_DNA"/>
</dbReference>
<dbReference type="EnsemblFungi" id="MAPG_08887T0">
    <property type="protein sequence ID" value="MAPG_08887T0"/>
    <property type="gene ID" value="MAPG_08887"/>
</dbReference>
<dbReference type="GO" id="GO:0003824">
    <property type="term" value="F:catalytic activity"/>
    <property type="evidence" value="ECO:0007669"/>
    <property type="project" value="InterPro"/>
</dbReference>
<dbReference type="Proteomes" id="UP000011715">
    <property type="component" value="Unassembled WGS sequence"/>
</dbReference>
<accession>A0A0C4E8H9</accession>
<sequence>MRATRGSSSATLTLQVPVRPSGAALVDNLRVMTFNMWHGGTKINNHLAKEVRFFASSNLDVIGFQEVNSGGVNHAKRIADALGWHSRTDHGKVAIISRYRIAENHGGSTSTAAGVRIQFDGDSSSAVNVWVAHLGYNPYGPYDFCFDKMPVDRVLQREAQSGRTGEITDALASMRGLGHIANADEVPVLLMGDFNAPSHLDWTDALKSKNCGYSNVPWPTSVRPTEAGLVDSFRVANPDPAAVQGITWSPLNPSNSNGKLEPQDRIDFIYHKGSKLRVKASRTVLVGQPKPVTDPGYVDNQWTSDHAAMLTEYELRG</sequence>
<dbReference type="PANTHER" id="PTHR41349:SF1">
    <property type="entry name" value="PROTEIN CBG08683"/>
    <property type="match status" value="1"/>
</dbReference>
<dbReference type="Gene3D" id="3.60.10.10">
    <property type="entry name" value="Endonuclease/exonuclease/phosphatase"/>
    <property type="match status" value="1"/>
</dbReference>
<dbReference type="eggNOG" id="ENOG502RYZR">
    <property type="taxonomic scope" value="Eukaryota"/>
</dbReference>
<dbReference type="OrthoDB" id="276515at2759"/>
<protein>
    <recommendedName>
        <fullName evidence="1">Endonuclease/exonuclease/phosphatase domain-containing protein</fullName>
    </recommendedName>
</protein>
<dbReference type="VEuPathDB" id="FungiDB:MAPG_08887"/>
<dbReference type="PANTHER" id="PTHR41349">
    <property type="match status" value="1"/>
</dbReference>
<dbReference type="SUPFAM" id="SSF56219">
    <property type="entry name" value="DNase I-like"/>
    <property type="match status" value="1"/>
</dbReference>
<dbReference type="AlphaFoldDB" id="A0A0C4E8H9"/>
<dbReference type="InterPro" id="IPR036691">
    <property type="entry name" value="Endo/exonu/phosph_ase_sf"/>
</dbReference>
<reference evidence="4" key="1">
    <citation type="submission" date="2010-05" db="EMBL/GenBank/DDBJ databases">
        <title>The genome sequence of Magnaporthe poae strain ATCC 64411.</title>
        <authorList>
            <person name="Ma L.-J."/>
            <person name="Dead R."/>
            <person name="Young S."/>
            <person name="Zeng Q."/>
            <person name="Koehrsen M."/>
            <person name="Alvarado L."/>
            <person name="Berlin A."/>
            <person name="Chapman S.B."/>
            <person name="Chen Z."/>
            <person name="Freedman E."/>
            <person name="Gellesch M."/>
            <person name="Goldberg J."/>
            <person name="Griggs A."/>
            <person name="Gujja S."/>
            <person name="Heilman E.R."/>
            <person name="Heiman D."/>
            <person name="Hepburn T."/>
            <person name="Howarth C."/>
            <person name="Jen D."/>
            <person name="Larson L."/>
            <person name="Mehta T."/>
            <person name="Neiman D."/>
            <person name="Pearson M."/>
            <person name="Roberts A."/>
            <person name="Saif S."/>
            <person name="Shea T."/>
            <person name="Shenoy N."/>
            <person name="Sisk P."/>
            <person name="Stolte C."/>
            <person name="Sykes S."/>
            <person name="Walk T."/>
            <person name="White J."/>
            <person name="Yandava C."/>
            <person name="Haas B."/>
            <person name="Nusbaum C."/>
            <person name="Birren B."/>
        </authorList>
    </citation>
    <scope>NUCLEOTIDE SEQUENCE [LARGE SCALE GENOMIC DNA]</scope>
    <source>
        <strain evidence="4">ATCC 64411 / 73-15</strain>
    </source>
</reference>
<evidence type="ECO:0000313" key="4">
    <source>
        <dbReference type="Proteomes" id="UP000011715"/>
    </source>
</evidence>
<dbReference type="OMA" id="YTAHLDY"/>